<comment type="caution">
    <text evidence="3">The sequence shown here is derived from an EMBL/GenBank/DDBJ whole genome shotgun (WGS) entry which is preliminary data.</text>
</comment>
<dbReference type="InterPro" id="IPR007436">
    <property type="entry name" value="DUF485"/>
</dbReference>
<organism evidence="3 4">
    <name type="scientific">Streptomyces chumphonensis</name>
    <dbReference type="NCBI Taxonomy" id="1214925"/>
    <lineage>
        <taxon>Bacteria</taxon>
        <taxon>Bacillati</taxon>
        <taxon>Actinomycetota</taxon>
        <taxon>Actinomycetes</taxon>
        <taxon>Kitasatosporales</taxon>
        <taxon>Streptomycetaceae</taxon>
        <taxon>Streptomyces</taxon>
    </lineage>
</organism>
<evidence type="ECO:0000313" key="3">
    <source>
        <dbReference type="EMBL" id="MBD3932661.1"/>
    </source>
</evidence>
<dbReference type="Pfam" id="PF04341">
    <property type="entry name" value="DUF485"/>
    <property type="match status" value="1"/>
</dbReference>
<dbReference type="RefSeq" id="WP_191210108.1">
    <property type="nucleotide sequence ID" value="NZ_BAABKL010000014.1"/>
</dbReference>
<protein>
    <submittedName>
        <fullName evidence="3">DUF485 domain-containing protein</fullName>
    </submittedName>
</protein>
<feature type="region of interest" description="Disordered" evidence="1">
    <location>
        <begin position="1"/>
        <end position="40"/>
    </location>
</feature>
<feature type="transmembrane region" description="Helical" evidence="2">
    <location>
        <begin position="108"/>
        <end position="128"/>
    </location>
</feature>
<accession>A0A927F1M3</accession>
<keyword evidence="2" id="KW-1133">Transmembrane helix</keyword>
<dbReference type="PANTHER" id="PTHR38441">
    <property type="entry name" value="INTEGRAL MEMBRANE PROTEIN-RELATED"/>
    <property type="match status" value="1"/>
</dbReference>
<name>A0A927F1M3_9ACTN</name>
<dbReference type="Proteomes" id="UP000632289">
    <property type="component" value="Unassembled WGS sequence"/>
</dbReference>
<dbReference type="AlphaFoldDB" id="A0A927F1M3"/>
<reference evidence="3" key="1">
    <citation type="submission" date="2020-09" db="EMBL/GenBank/DDBJ databases">
        <title>Secondary metabolite and genome analysis of marine Streptomyces chumphonensis KK1-2T.</title>
        <authorList>
            <person name="Phongsopitanun W."/>
            <person name="Kanchanasin P."/>
            <person name="Pittayakhajonwut P."/>
            <person name="Suwanborirux K."/>
            <person name="Tanasupawat S."/>
        </authorList>
    </citation>
    <scope>NUCLEOTIDE SEQUENCE</scope>
    <source>
        <strain evidence="3">KK1-2</strain>
    </source>
</reference>
<keyword evidence="2" id="KW-0472">Membrane</keyword>
<evidence type="ECO:0000256" key="1">
    <source>
        <dbReference type="SAM" id="MobiDB-lite"/>
    </source>
</evidence>
<feature type="compositionally biased region" description="Basic and acidic residues" evidence="1">
    <location>
        <begin position="22"/>
        <end position="31"/>
    </location>
</feature>
<sequence length="154" mass="16542">MSGPEAPWQAPGGRSGPSRGGRAPELREGRPRAVAAPGAPLPADDARAAVYVAVHRSAAFREVRRRHRRFVFPATALFLSWYLAYLVAATTAPGLMSTPVGGGPVNVGLLAGLGQFLTTALLTCAYACHARLRRDRAALDLRWETQQLTREAVR</sequence>
<evidence type="ECO:0000256" key="2">
    <source>
        <dbReference type="SAM" id="Phobius"/>
    </source>
</evidence>
<evidence type="ECO:0000313" key="4">
    <source>
        <dbReference type="Proteomes" id="UP000632289"/>
    </source>
</evidence>
<dbReference type="PANTHER" id="PTHR38441:SF1">
    <property type="entry name" value="MEMBRANE PROTEIN"/>
    <property type="match status" value="1"/>
</dbReference>
<proteinExistence type="predicted"/>
<dbReference type="EMBL" id="JACXYU010000006">
    <property type="protein sequence ID" value="MBD3932661.1"/>
    <property type="molecule type" value="Genomic_DNA"/>
</dbReference>
<gene>
    <name evidence="3" type="ORF">IF129_14005</name>
</gene>
<keyword evidence="2" id="KW-0812">Transmembrane</keyword>
<feature type="transmembrane region" description="Helical" evidence="2">
    <location>
        <begin position="70"/>
        <end position="88"/>
    </location>
</feature>
<keyword evidence="4" id="KW-1185">Reference proteome</keyword>